<protein>
    <recommendedName>
        <fullName evidence="1">Predicted DNA-binding protein ribbon-helix-helix domain-containing protein</fullName>
    </recommendedName>
</protein>
<sequence>MIRTQVYLPEEVHRDLKLLAKTERVRFSELVREGAEEVMKKRKARRQGSGMWREFVGALKYGPKDLSTRINEIYK</sequence>
<comment type="caution">
    <text evidence="2">The sequence shown here is derived from an EMBL/GenBank/DDBJ whole genome shotgun (WGS) entry which is preliminary data.</text>
</comment>
<reference evidence="2 3" key="1">
    <citation type="journal article" date="2015" name="Nature">
        <title>rRNA introns, odd ribosomes, and small enigmatic genomes across a large radiation of phyla.</title>
        <authorList>
            <person name="Brown C.T."/>
            <person name="Hug L.A."/>
            <person name="Thomas B.C."/>
            <person name="Sharon I."/>
            <person name="Castelle C.J."/>
            <person name="Singh A."/>
            <person name="Wilkins M.J."/>
            <person name="Williams K.H."/>
            <person name="Banfield J.F."/>
        </authorList>
    </citation>
    <scope>NUCLEOTIDE SEQUENCE [LARGE SCALE GENOMIC DNA]</scope>
</reference>
<dbReference type="CDD" id="cd21631">
    <property type="entry name" value="RHH_CopG_NikR-like"/>
    <property type="match status" value="1"/>
</dbReference>
<dbReference type="InterPro" id="IPR010985">
    <property type="entry name" value="Ribbon_hlx_hlx"/>
</dbReference>
<evidence type="ECO:0000313" key="3">
    <source>
        <dbReference type="Proteomes" id="UP000034607"/>
    </source>
</evidence>
<dbReference type="AlphaFoldDB" id="A0A0G1UG25"/>
<evidence type="ECO:0000259" key="1">
    <source>
        <dbReference type="Pfam" id="PF12651"/>
    </source>
</evidence>
<name>A0A0G1UG25_9BACT</name>
<dbReference type="SUPFAM" id="SSF47598">
    <property type="entry name" value="Ribbon-helix-helix"/>
    <property type="match status" value="1"/>
</dbReference>
<evidence type="ECO:0000313" key="2">
    <source>
        <dbReference type="EMBL" id="KKU56650.1"/>
    </source>
</evidence>
<proteinExistence type="predicted"/>
<accession>A0A0G1UG25</accession>
<dbReference type="Proteomes" id="UP000034607">
    <property type="component" value="Unassembled WGS sequence"/>
</dbReference>
<dbReference type="EMBL" id="LCNM01000005">
    <property type="protein sequence ID" value="KKU56650.1"/>
    <property type="molecule type" value="Genomic_DNA"/>
</dbReference>
<dbReference type="Pfam" id="PF12651">
    <property type="entry name" value="RHH_3"/>
    <property type="match status" value="1"/>
</dbReference>
<dbReference type="InterPro" id="IPR038733">
    <property type="entry name" value="Predicted_DNA_bind_prot_RHH"/>
</dbReference>
<organism evidence="2 3">
    <name type="scientific">Candidatus Amesbacteria bacterium GW2011_GWA2_47_11</name>
    <dbReference type="NCBI Taxonomy" id="1618357"/>
    <lineage>
        <taxon>Bacteria</taxon>
        <taxon>Candidatus Amesiibacteriota</taxon>
    </lineage>
</organism>
<dbReference type="GO" id="GO:0006355">
    <property type="term" value="P:regulation of DNA-templated transcription"/>
    <property type="evidence" value="ECO:0007669"/>
    <property type="project" value="InterPro"/>
</dbReference>
<feature type="domain" description="Predicted DNA-binding protein ribbon-helix-helix" evidence="1">
    <location>
        <begin position="3"/>
        <end position="41"/>
    </location>
</feature>
<gene>
    <name evidence="2" type="ORF">UX78_C0005G0066</name>
</gene>